<dbReference type="InterPro" id="IPR032675">
    <property type="entry name" value="LRR_dom_sf"/>
</dbReference>
<dbReference type="Gene3D" id="3.80.10.10">
    <property type="entry name" value="Ribonuclease Inhibitor"/>
    <property type="match status" value="1"/>
</dbReference>
<gene>
    <name evidence="3" type="ORF">g.46971</name>
</gene>
<reference evidence="3" key="1">
    <citation type="submission" date="2015-11" db="EMBL/GenBank/DDBJ databases">
        <title>De novo transcriptome assembly of four potential Pierce s Disease insect vectors from Arizona vineyards.</title>
        <authorList>
            <person name="Tassone E.E."/>
        </authorList>
    </citation>
    <scope>NUCLEOTIDE SEQUENCE</scope>
</reference>
<dbReference type="Pfam" id="PF25372">
    <property type="entry name" value="DUF7885"/>
    <property type="match status" value="1"/>
</dbReference>
<organism evidence="3">
    <name type="scientific">Graphocephala atropunctata</name>
    <dbReference type="NCBI Taxonomy" id="36148"/>
    <lineage>
        <taxon>Eukaryota</taxon>
        <taxon>Metazoa</taxon>
        <taxon>Ecdysozoa</taxon>
        <taxon>Arthropoda</taxon>
        <taxon>Hexapoda</taxon>
        <taxon>Insecta</taxon>
        <taxon>Pterygota</taxon>
        <taxon>Neoptera</taxon>
        <taxon>Paraneoptera</taxon>
        <taxon>Hemiptera</taxon>
        <taxon>Auchenorrhyncha</taxon>
        <taxon>Membracoidea</taxon>
        <taxon>Cicadellidae</taxon>
        <taxon>Cicadellinae</taxon>
        <taxon>Cicadellini</taxon>
        <taxon>Graphocephala</taxon>
    </lineage>
</organism>
<keyword evidence="1" id="KW-0833">Ubl conjugation pathway</keyword>
<evidence type="ECO:0000256" key="1">
    <source>
        <dbReference type="ARBA" id="ARBA00022786"/>
    </source>
</evidence>
<accession>A0A1B6KKW2</accession>
<feature type="non-terminal residue" evidence="3">
    <location>
        <position position="1"/>
    </location>
</feature>
<sequence length="303" mass="34361">PIPTPFHFPLQLKQCSISLNFYGITLKNYFYELNSWFRFVEITILQYNQLIMLGSRISVPSLYDLSIQSLVELGYFEVEYLKDLPGIVKEDILILAERRGKAEEYVSSFLHPNITNLHINRSKISDTDLLNISCCNKMRSLEINPPMQQRYLHSSLALKQLFSSLPQLVKLHVQRNDGMTDDVLTTLTKHSPLLQELDVSGCHRLSDSSATNLASLHYLRCANLSSTLIGDESLIAMAGGPCAQNLTELILNRCVNVTDNSLIVLIDKCRYLSILACGNCPKVSGDHHLDSKKMKQVTWTFYF</sequence>
<dbReference type="SUPFAM" id="SSF52047">
    <property type="entry name" value="RNI-like"/>
    <property type="match status" value="1"/>
</dbReference>
<dbReference type="GO" id="GO:0005737">
    <property type="term" value="C:cytoplasm"/>
    <property type="evidence" value="ECO:0007669"/>
    <property type="project" value="TreeGrafter"/>
</dbReference>
<evidence type="ECO:0000259" key="2">
    <source>
        <dbReference type="Pfam" id="PF25372"/>
    </source>
</evidence>
<proteinExistence type="predicted"/>
<evidence type="ECO:0000313" key="3">
    <source>
        <dbReference type="EMBL" id="JAT12083.1"/>
    </source>
</evidence>
<dbReference type="AlphaFoldDB" id="A0A1B6KKW2"/>
<feature type="domain" description="F-box/LRR-repeat protein 15-like leucin rich repeat" evidence="2">
    <location>
        <begin position="133"/>
        <end position="286"/>
    </location>
</feature>
<name>A0A1B6KKW2_9HEMI</name>
<dbReference type="InterPro" id="IPR006553">
    <property type="entry name" value="Leu-rich_rpt_Cys-con_subtyp"/>
</dbReference>
<dbReference type="EMBL" id="GEBQ01027894">
    <property type="protein sequence ID" value="JAT12083.1"/>
    <property type="molecule type" value="Transcribed_RNA"/>
</dbReference>
<dbReference type="SMART" id="SM00367">
    <property type="entry name" value="LRR_CC"/>
    <property type="match status" value="3"/>
</dbReference>
<dbReference type="PANTHER" id="PTHR13382">
    <property type="entry name" value="MITOCHONDRIAL ATP SYNTHASE COUPLING FACTOR B"/>
    <property type="match status" value="1"/>
</dbReference>
<protein>
    <recommendedName>
        <fullName evidence="2">F-box/LRR-repeat protein 15-like leucin rich repeat domain-containing protein</fullName>
    </recommendedName>
</protein>
<dbReference type="InterPro" id="IPR050648">
    <property type="entry name" value="F-box_LRR-repeat"/>
</dbReference>
<dbReference type="InterPro" id="IPR057207">
    <property type="entry name" value="FBXL15_LRR"/>
</dbReference>